<keyword evidence="1" id="KW-0472">Membrane</keyword>
<evidence type="ECO:0000313" key="3">
    <source>
        <dbReference type="Proteomes" id="UP001556040"/>
    </source>
</evidence>
<sequence>MNGKKIVIGMVLLVIVMLIVIYLLISNFEAVDLNEGNDEDALSMVEIDNLYT</sequence>
<dbReference type="Proteomes" id="UP001556040">
    <property type="component" value="Unassembled WGS sequence"/>
</dbReference>
<reference evidence="2 3" key="1">
    <citation type="journal article" date="1979" name="Int. J. Syst. Evol. Microbiol.">
        <title>Bacillus globisporus subsp. marinus subsp. nov.</title>
        <authorList>
            <person name="Liu H."/>
        </authorList>
    </citation>
    <scope>NUCLEOTIDE SEQUENCE [LARGE SCALE GENOMIC DNA]</scope>
    <source>
        <strain evidence="2 3">DSM 1297</strain>
    </source>
</reference>
<proteinExistence type="predicted"/>
<dbReference type="EMBL" id="JBFMIA010000009">
    <property type="protein sequence ID" value="MEW9502310.1"/>
    <property type="molecule type" value="Genomic_DNA"/>
</dbReference>
<organism evidence="2 3">
    <name type="scientific">Jeotgalibacillus marinus</name>
    <dbReference type="NCBI Taxonomy" id="86667"/>
    <lineage>
        <taxon>Bacteria</taxon>
        <taxon>Bacillati</taxon>
        <taxon>Bacillota</taxon>
        <taxon>Bacilli</taxon>
        <taxon>Bacillales</taxon>
        <taxon>Caryophanaceae</taxon>
        <taxon>Jeotgalibacillus</taxon>
    </lineage>
</organism>
<accession>A0ABV3Q4P6</accession>
<evidence type="ECO:0000256" key="1">
    <source>
        <dbReference type="SAM" id="Phobius"/>
    </source>
</evidence>
<name>A0ABV3Q4P6_9BACL</name>
<evidence type="ECO:0000313" key="2">
    <source>
        <dbReference type="EMBL" id="MEW9502310.1"/>
    </source>
</evidence>
<keyword evidence="3" id="KW-1185">Reference proteome</keyword>
<feature type="transmembrane region" description="Helical" evidence="1">
    <location>
        <begin position="6"/>
        <end position="25"/>
    </location>
</feature>
<keyword evidence="1" id="KW-1133">Transmembrane helix</keyword>
<dbReference type="RefSeq" id="WP_367779803.1">
    <property type="nucleotide sequence ID" value="NZ_JBFMIA010000009.1"/>
</dbReference>
<gene>
    <name evidence="2" type="ORF">AB1471_10940</name>
</gene>
<protein>
    <submittedName>
        <fullName evidence="2">Uncharacterized protein</fullName>
    </submittedName>
</protein>
<comment type="caution">
    <text evidence="2">The sequence shown here is derived from an EMBL/GenBank/DDBJ whole genome shotgun (WGS) entry which is preliminary data.</text>
</comment>
<keyword evidence="1" id="KW-0812">Transmembrane</keyword>